<feature type="region of interest" description="Disordered" evidence="2">
    <location>
        <begin position="56"/>
        <end position="85"/>
    </location>
</feature>
<evidence type="ECO:0000313" key="4">
    <source>
        <dbReference type="EMBL" id="CAK9182502.1"/>
    </source>
</evidence>
<accession>A0ABC8UNF0</accession>
<evidence type="ECO:0000256" key="2">
    <source>
        <dbReference type="SAM" id="MobiDB-lite"/>
    </source>
</evidence>
<organism evidence="4 5">
    <name type="scientific">Ilex paraguariensis</name>
    <name type="common">yerba mate</name>
    <dbReference type="NCBI Taxonomy" id="185542"/>
    <lineage>
        <taxon>Eukaryota</taxon>
        <taxon>Viridiplantae</taxon>
        <taxon>Streptophyta</taxon>
        <taxon>Embryophyta</taxon>
        <taxon>Tracheophyta</taxon>
        <taxon>Spermatophyta</taxon>
        <taxon>Magnoliopsida</taxon>
        <taxon>eudicotyledons</taxon>
        <taxon>Gunneridae</taxon>
        <taxon>Pentapetalae</taxon>
        <taxon>asterids</taxon>
        <taxon>campanulids</taxon>
        <taxon>Aquifoliales</taxon>
        <taxon>Aquifoliaceae</taxon>
        <taxon>Ilex</taxon>
    </lineage>
</organism>
<feature type="domain" description="C2H2-type" evidence="3">
    <location>
        <begin position="89"/>
        <end position="116"/>
    </location>
</feature>
<dbReference type="PROSITE" id="PS50157">
    <property type="entry name" value="ZINC_FINGER_C2H2_2"/>
    <property type="match status" value="1"/>
</dbReference>
<dbReference type="Gene3D" id="3.30.160.60">
    <property type="entry name" value="Classic Zinc Finger"/>
    <property type="match status" value="1"/>
</dbReference>
<sequence length="261" mass="29195">MEKVVSDLISPTWYGDNEISAKSSVEKKLKLFGFELDPCRNGETCLKVSVEGDHESVNSSSATISSGRDQKQQPKGGKGSPGEPEDKKFECQYCYKEFANSQALGGHQNAHKKERMKKKKLQLQARKASLNYYLQPLKNNHFFNCHGSTPAWFYDPSCYAPDPDVKIHQESQICFGPFDQDVHVNGSKMSQWHALPAHTPFQQDAHMFTLTHADRSRENRSAITKPSPTRSPGSKQSCKSLDLQLGLSLQSTIRSSSRSAI</sequence>
<dbReference type="EMBL" id="CAUOFW020008379">
    <property type="protein sequence ID" value="CAK9182502.1"/>
    <property type="molecule type" value="Genomic_DNA"/>
</dbReference>
<keyword evidence="1" id="KW-0863">Zinc-finger</keyword>
<dbReference type="SUPFAM" id="SSF57667">
    <property type="entry name" value="beta-beta-alpha zinc fingers"/>
    <property type="match status" value="1"/>
</dbReference>
<dbReference type="PANTHER" id="PTHR46353:SF5">
    <property type="entry name" value="ZINC FINGER PROTEIN 5"/>
    <property type="match status" value="1"/>
</dbReference>
<dbReference type="PANTHER" id="PTHR46353">
    <property type="entry name" value="ZINC FINGER PROTEIN 5"/>
    <property type="match status" value="1"/>
</dbReference>
<dbReference type="InterPro" id="IPR036236">
    <property type="entry name" value="Znf_C2H2_sf"/>
</dbReference>
<dbReference type="AlphaFoldDB" id="A0ABC8UNF0"/>
<dbReference type="GO" id="GO:0008270">
    <property type="term" value="F:zinc ion binding"/>
    <property type="evidence" value="ECO:0007669"/>
    <property type="project" value="UniProtKB-KW"/>
</dbReference>
<keyword evidence="5" id="KW-1185">Reference proteome</keyword>
<reference evidence="4 5" key="1">
    <citation type="submission" date="2024-02" db="EMBL/GenBank/DDBJ databases">
        <authorList>
            <person name="Vignale AGUSTIN F."/>
            <person name="Sosa J E."/>
            <person name="Modenutti C."/>
        </authorList>
    </citation>
    <scope>NUCLEOTIDE SEQUENCE [LARGE SCALE GENOMIC DNA]</scope>
</reference>
<proteinExistence type="predicted"/>
<dbReference type="InterPro" id="IPR044299">
    <property type="entry name" value="GIS3/ZFP5/ZFP6"/>
</dbReference>
<keyword evidence="1" id="KW-0862">Zinc</keyword>
<keyword evidence="1" id="KW-0479">Metal-binding</keyword>
<dbReference type="Pfam" id="PF13912">
    <property type="entry name" value="zf-C2H2_6"/>
    <property type="match status" value="1"/>
</dbReference>
<gene>
    <name evidence="4" type="ORF">ILEXP_LOCUS52678</name>
</gene>
<dbReference type="Proteomes" id="UP001642360">
    <property type="component" value="Unassembled WGS sequence"/>
</dbReference>
<dbReference type="InterPro" id="IPR013087">
    <property type="entry name" value="Znf_C2H2_type"/>
</dbReference>
<evidence type="ECO:0000256" key="1">
    <source>
        <dbReference type="PROSITE-ProRule" id="PRU00042"/>
    </source>
</evidence>
<dbReference type="PROSITE" id="PS00028">
    <property type="entry name" value="ZINC_FINGER_C2H2_1"/>
    <property type="match status" value="1"/>
</dbReference>
<feature type="region of interest" description="Disordered" evidence="2">
    <location>
        <begin position="213"/>
        <end position="237"/>
    </location>
</feature>
<evidence type="ECO:0000259" key="3">
    <source>
        <dbReference type="PROSITE" id="PS50157"/>
    </source>
</evidence>
<comment type="caution">
    <text evidence="4">The sequence shown here is derived from an EMBL/GenBank/DDBJ whole genome shotgun (WGS) entry which is preliminary data.</text>
</comment>
<protein>
    <recommendedName>
        <fullName evidence="3">C2H2-type domain-containing protein</fullName>
    </recommendedName>
</protein>
<name>A0ABC8UNF0_9AQUA</name>
<evidence type="ECO:0000313" key="5">
    <source>
        <dbReference type="Proteomes" id="UP001642360"/>
    </source>
</evidence>
<feature type="compositionally biased region" description="Polar residues" evidence="2">
    <location>
        <begin position="221"/>
        <end position="237"/>
    </location>
</feature>
<feature type="compositionally biased region" description="Polar residues" evidence="2">
    <location>
        <begin position="57"/>
        <end position="66"/>
    </location>
</feature>